<keyword evidence="3" id="KW-1003">Cell membrane</keyword>
<dbReference type="Pfam" id="PF02687">
    <property type="entry name" value="FtsX"/>
    <property type="match status" value="1"/>
</dbReference>
<sequence>MRWNLAYRTLLHDRGKLTAGLVGVIFSVVLVNLQGGLFLGLMGKTSTLIDRSDAQIWVGHRGMRNVDFAHPFPERWQYVVAGLKGVDQVEPLRVEFAEMSMPDGNFETVVLVGVQEDSDLGRPYEIVTGPADALQKNDAVVIDDCDQDLLRDPALNELREINGRRIRIAGKSHGVIGFLANPYVFTRYEQLAELTGFDRRDTSYLLVQLKPDADADAVCEAIEARLPDVSAMTASQYAWTSADFWIRRTGIGLSFGAATLLGLLVGLVMVGQTLYAMVLDRVSEYATLRAIGLNERELLSVLIMQSAIVAIVGIAIGFVLTVVLQGALSTPKATIEIPTLLYLGCGILIFVICLVASALPYLRIRRIDPHVVLQG</sequence>
<keyword evidence="2" id="KW-0813">Transport</keyword>
<accession>A0A5M6DJB0</accession>
<reference evidence="10 11" key="1">
    <citation type="submission" date="2019-08" db="EMBL/GenBank/DDBJ databases">
        <authorList>
            <person name="Dhanesh K."/>
            <person name="Kumar G."/>
            <person name="Sasikala C."/>
            <person name="Venkata Ramana C."/>
        </authorList>
    </citation>
    <scope>NUCLEOTIDE SEQUENCE [LARGE SCALE GENOMIC DNA]</scope>
    <source>
        <strain evidence="10 11">JC645</strain>
    </source>
</reference>
<keyword evidence="6 7" id="KW-0472">Membrane</keyword>
<dbReference type="Pfam" id="PF12704">
    <property type="entry name" value="MacB_PCD"/>
    <property type="match status" value="1"/>
</dbReference>
<evidence type="ECO:0000256" key="7">
    <source>
        <dbReference type="SAM" id="Phobius"/>
    </source>
</evidence>
<evidence type="ECO:0000313" key="10">
    <source>
        <dbReference type="EMBL" id="KAA5546299.1"/>
    </source>
</evidence>
<evidence type="ECO:0000259" key="9">
    <source>
        <dbReference type="Pfam" id="PF12704"/>
    </source>
</evidence>
<evidence type="ECO:0000256" key="6">
    <source>
        <dbReference type="ARBA" id="ARBA00023136"/>
    </source>
</evidence>
<dbReference type="Proteomes" id="UP000324479">
    <property type="component" value="Unassembled WGS sequence"/>
</dbReference>
<dbReference type="InterPro" id="IPR025857">
    <property type="entry name" value="MacB_PCD"/>
</dbReference>
<evidence type="ECO:0000256" key="5">
    <source>
        <dbReference type="ARBA" id="ARBA00022989"/>
    </source>
</evidence>
<feature type="transmembrane region" description="Helical" evidence="7">
    <location>
        <begin position="255"/>
        <end position="278"/>
    </location>
</feature>
<feature type="transmembrane region" description="Helical" evidence="7">
    <location>
        <begin position="20"/>
        <end position="41"/>
    </location>
</feature>
<evidence type="ECO:0000259" key="8">
    <source>
        <dbReference type="Pfam" id="PF02687"/>
    </source>
</evidence>
<comment type="caution">
    <text evidence="10">The sequence shown here is derived from an EMBL/GenBank/DDBJ whole genome shotgun (WGS) entry which is preliminary data.</text>
</comment>
<name>A0A5M6DJB0_9BACT</name>
<dbReference type="PANTHER" id="PTHR43738:SF1">
    <property type="entry name" value="HEMIN TRANSPORT SYSTEM PERMEASE PROTEIN HRTB-RELATED"/>
    <property type="match status" value="1"/>
</dbReference>
<dbReference type="GO" id="GO:0005886">
    <property type="term" value="C:plasma membrane"/>
    <property type="evidence" value="ECO:0007669"/>
    <property type="project" value="UniProtKB-SubCell"/>
</dbReference>
<evidence type="ECO:0000313" key="11">
    <source>
        <dbReference type="Proteomes" id="UP000324479"/>
    </source>
</evidence>
<feature type="domain" description="MacB-like periplasmic core" evidence="9">
    <location>
        <begin position="22"/>
        <end position="224"/>
    </location>
</feature>
<gene>
    <name evidence="10" type="ORF">FYK55_05290</name>
</gene>
<keyword evidence="11" id="KW-1185">Reference proteome</keyword>
<feature type="domain" description="ABC3 transporter permease C-terminal" evidence="8">
    <location>
        <begin position="258"/>
        <end position="369"/>
    </location>
</feature>
<evidence type="ECO:0000256" key="4">
    <source>
        <dbReference type="ARBA" id="ARBA00022692"/>
    </source>
</evidence>
<comment type="subcellular location">
    <subcellularLocation>
        <location evidence="1">Cell membrane</location>
        <topology evidence="1">Multi-pass membrane protein</topology>
    </subcellularLocation>
</comment>
<feature type="transmembrane region" description="Helical" evidence="7">
    <location>
        <begin position="298"/>
        <end position="328"/>
    </location>
</feature>
<protein>
    <submittedName>
        <fullName evidence="10">FtsX-like permease family protein</fullName>
    </submittedName>
</protein>
<keyword evidence="4 7" id="KW-0812">Transmembrane</keyword>
<dbReference type="InterPro" id="IPR051125">
    <property type="entry name" value="ABC-4/HrtB_transporter"/>
</dbReference>
<evidence type="ECO:0000256" key="1">
    <source>
        <dbReference type="ARBA" id="ARBA00004651"/>
    </source>
</evidence>
<dbReference type="EMBL" id="VWOX01000002">
    <property type="protein sequence ID" value="KAA5546299.1"/>
    <property type="molecule type" value="Genomic_DNA"/>
</dbReference>
<dbReference type="AlphaFoldDB" id="A0A5M6DJB0"/>
<proteinExistence type="predicted"/>
<dbReference type="RefSeq" id="WP_150075306.1">
    <property type="nucleotide sequence ID" value="NZ_VWOX01000002.1"/>
</dbReference>
<feature type="transmembrane region" description="Helical" evidence="7">
    <location>
        <begin position="340"/>
        <end position="362"/>
    </location>
</feature>
<evidence type="ECO:0000256" key="2">
    <source>
        <dbReference type="ARBA" id="ARBA00022448"/>
    </source>
</evidence>
<organism evidence="10 11">
    <name type="scientific">Roseiconus nitratireducens</name>
    <dbReference type="NCBI Taxonomy" id="2605748"/>
    <lineage>
        <taxon>Bacteria</taxon>
        <taxon>Pseudomonadati</taxon>
        <taxon>Planctomycetota</taxon>
        <taxon>Planctomycetia</taxon>
        <taxon>Pirellulales</taxon>
        <taxon>Pirellulaceae</taxon>
        <taxon>Roseiconus</taxon>
    </lineage>
</organism>
<dbReference type="PANTHER" id="PTHR43738">
    <property type="entry name" value="ABC TRANSPORTER, MEMBRANE PROTEIN"/>
    <property type="match status" value="1"/>
</dbReference>
<keyword evidence="5 7" id="KW-1133">Transmembrane helix</keyword>
<evidence type="ECO:0000256" key="3">
    <source>
        <dbReference type="ARBA" id="ARBA00022475"/>
    </source>
</evidence>
<dbReference type="InterPro" id="IPR003838">
    <property type="entry name" value="ABC3_permease_C"/>
</dbReference>